<keyword evidence="2" id="KW-1185">Reference proteome</keyword>
<dbReference type="Proteomes" id="UP001060085">
    <property type="component" value="Linkage Group LG08"/>
</dbReference>
<gene>
    <name evidence="1" type="ORF">M9H77_36276</name>
</gene>
<name>A0ACB9ZRB8_CATRO</name>
<organism evidence="1 2">
    <name type="scientific">Catharanthus roseus</name>
    <name type="common">Madagascar periwinkle</name>
    <name type="synonym">Vinca rosea</name>
    <dbReference type="NCBI Taxonomy" id="4058"/>
    <lineage>
        <taxon>Eukaryota</taxon>
        <taxon>Viridiplantae</taxon>
        <taxon>Streptophyta</taxon>
        <taxon>Embryophyta</taxon>
        <taxon>Tracheophyta</taxon>
        <taxon>Spermatophyta</taxon>
        <taxon>Magnoliopsida</taxon>
        <taxon>eudicotyledons</taxon>
        <taxon>Gunneridae</taxon>
        <taxon>Pentapetalae</taxon>
        <taxon>asterids</taxon>
        <taxon>lamiids</taxon>
        <taxon>Gentianales</taxon>
        <taxon>Apocynaceae</taxon>
        <taxon>Rauvolfioideae</taxon>
        <taxon>Vinceae</taxon>
        <taxon>Catharanthinae</taxon>
        <taxon>Catharanthus</taxon>
    </lineage>
</organism>
<comment type="caution">
    <text evidence="1">The sequence shown here is derived from an EMBL/GenBank/DDBJ whole genome shotgun (WGS) entry which is preliminary data.</text>
</comment>
<sequence>MGNGFGMVQLLFYITFYFASFESLMKEEDTLQLRKESKQLAPDRVFLLSIVLILRTLALVDPLSLWVSIPFPQNLILFLLLLLIQGNSNLLVEKLLYRSYYYPFDLSFRRPFMFHTFLWFHPVKERIRLSFLLPCRTSLLLHPLQS</sequence>
<proteinExistence type="predicted"/>
<evidence type="ECO:0000313" key="2">
    <source>
        <dbReference type="Proteomes" id="UP001060085"/>
    </source>
</evidence>
<dbReference type="EMBL" id="CM044708">
    <property type="protein sequence ID" value="KAI5650271.1"/>
    <property type="molecule type" value="Genomic_DNA"/>
</dbReference>
<accession>A0ACB9ZRB8</accession>
<evidence type="ECO:0000313" key="1">
    <source>
        <dbReference type="EMBL" id="KAI5650271.1"/>
    </source>
</evidence>
<reference evidence="2" key="1">
    <citation type="journal article" date="2023" name="Nat. Plants">
        <title>Single-cell RNA sequencing provides a high-resolution roadmap for understanding the multicellular compartmentation of specialized metabolism.</title>
        <authorList>
            <person name="Sun S."/>
            <person name="Shen X."/>
            <person name="Li Y."/>
            <person name="Li Y."/>
            <person name="Wang S."/>
            <person name="Li R."/>
            <person name="Zhang H."/>
            <person name="Shen G."/>
            <person name="Guo B."/>
            <person name="Wei J."/>
            <person name="Xu J."/>
            <person name="St-Pierre B."/>
            <person name="Chen S."/>
            <person name="Sun C."/>
        </authorList>
    </citation>
    <scope>NUCLEOTIDE SEQUENCE [LARGE SCALE GENOMIC DNA]</scope>
</reference>
<protein>
    <submittedName>
        <fullName evidence="1">Uncharacterized protein</fullName>
    </submittedName>
</protein>